<dbReference type="Proteomes" id="UP000323297">
    <property type="component" value="Unassembled WGS sequence"/>
</dbReference>
<dbReference type="RefSeq" id="WP_048215909.1">
    <property type="nucleotide sequence ID" value="NZ_JADPFF010000001.1"/>
</dbReference>
<accession>A0A5B0SUY0</accession>
<reference evidence="1 2" key="1">
    <citation type="submission" date="2019-08" db="EMBL/GenBank/DDBJ databases">
        <title>Draft genome sequence of Citrobacter portucalensis strain isolated from green turtle.</title>
        <authorList>
            <person name="Fernandes M.R."/>
            <person name="Sellera F.P."/>
            <person name="Goldeberg D.W."/>
            <person name="Costa D.C."/>
            <person name="Lincopan N."/>
        </authorList>
    </citation>
    <scope>NUCLEOTIDE SEQUENCE [LARGE SCALE GENOMIC DNA]</scope>
    <source>
        <strain evidence="1 2">TV06</strain>
    </source>
</reference>
<proteinExistence type="predicted"/>
<sequence length="70" mass="8246">MFGSMQKTHERDVFYHLGRPVISQRPVIQRWMSGRGRWVKKHVNVKNEGIMQKTNHQMLMLNIISGNIQA</sequence>
<organism evidence="1 2">
    <name type="scientific">Citrobacter portucalensis</name>
    <dbReference type="NCBI Taxonomy" id="1639133"/>
    <lineage>
        <taxon>Bacteria</taxon>
        <taxon>Pseudomonadati</taxon>
        <taxon>Pseudomonadota</taxon>
        <taxon>Gammaproteobacteria</taxon>
        <taxon>Enterobacterales</taxon>
        <taxon>Enterobacteriaceae</taxon>
        <taxon>Citrobacter</taxon>
        <taxon>Citrobacter freundii complex</taxon>
    </lineage>
</organism>
<name>A0A5B0SUY0_9ENTR</name>
<dbReference type="EMBL" id="VTZD01000036">
    <property type="protein sequence ID" value="KAA1140973.1"/>
    <property type="molecule type" value="Genomic_DNA"/>
</dbReference>
<protein>
    <submittedName>
        <fullName evidence="1">Uncharacterized protein</fullName>
    </submittedName>
</protein>
<dbReference type="AlphaFoldDB" id="A0A5B0SUY0"/>
<comment type="caution">
    <text evidence="1">The sequence shown here is derived from an EMBL/GenBank/DDBJ whole genome shotgun (WGS) entry which is preliminary data.</text>
</comment>
<evidence type="ECO:0000313" key="2">
    <source>
        <dbReference type="Proteomes" id="UP000323297"/>
    </source>
</evidence>
<gene>
    <name evidence="1" type="ORF">D3H66_23410</name>
</gene>
<evidence type="ECO:0000313" key="1">
    <source>
        <dbReference type="EMBL" id="KAA1140973.1"/>
    </source>
</evidence>